<keyword evidence="1" id="KW-0812">Transmembrane</keyword>
<name>A0A939IY44_9CORY</name>
<gene>
    <name evidence="2" type="ORF">JZY06_06630</name>
</gene>
<dbReference type="RefSeq" id="WP_207278783.1">
    <property type="nucleotide sequence ID" value="NZ_JAFLEQ010000011.1"/>
</dbReference>
<evidence type="ECO:0000256" key="1">
    <source>
        <dbReference type="SAM" id="Phobius"/>
    </source>
</evidence>
<protein>
    <submittedName>
        <fullName evidence="2">AzlD domain-containing protein</fullName>
    </submittedName>
</protein>
<dbReference type="InterPro" id="IPR008407">
    <property type="entry name" value="Brnchd-chn_aa_trnsp_AzlD"/>
</dbReference>
<keyword evidence="1" id="KW-1133">Transmembrane helix</keyword>
<dbReference type="AlphaFoldDB" id="A0A939IY44"/>
<organism evidence="2 3">
    <name type="scientific">Corynebacterium mendelii</name>
    <dbReference type="NCBI Taxonomy" id="2765362"/>
    <lineage>
        <taxon>Bacteria</taxon>
        <taxon>Bacillati</taxon>
        <taxon>Actinomycetota</taxon>
        <taxon>Actinomycetes</taxon>
        <taxon>Mycobacteriales</taxon>
        <taxon>Corynebacteriaceae</taxon>
        <taxon>Corynebacterium</taxon>
    </lineage>
</organism>
<feature type="transmembrane region" description="Helical" evidence="1">
    <location>
        <begin position="50"/>
        <end position="71"/>
    </location>
</feature>
<reference evidence="2" key="1">
    <citation type="submission" date="2021-03" db="EMBL/GenBank/DDBJ databases">
        <authorList>
            <person name="Sun Q."/>
        </authorList>
    </citation>
    <scope>NUCLEOTIDE SEQUENCE</scope>
    <source>
        <strain evidence="2">CCM 8862</strain>
    </source>
</reference>
<dbReference type="EMBL" id="JAFLEQ010000011">
    <property type="protein sequence ID" value="MBN9644287.1"/>
    <property type="molecule type" value="Genomic_DNA"/>
</dbReference>
<dbReference type="Pfam" id="PF05437">
    <property type="entry name" value="AzlD"/>
    <property type="match status" value="1"/>
</dbReference>
<keyword evidence="3" id="KW-1185">Reference proteome</keyword>
<comment type="caution">
    <text evidence="2">The sequence shown here is derived from an EMBL/GenBank/DDBJ whole genome shotgun (WGS) entry which is preliminary data.</text>
</comment>
<evidence type="ECO:0000313" key="2">
    <source>
        <dbReference type="EMBL" id="MBN9644287.1"/>
    </source>
</evidence>
<evidence type="ECO:0000313" key="3">
    <source>
        <dbReference type="Proteomes" id="UP000664332"/>
    </source>
</evidence>
<feature type="transmembrane region" description="Helical" evidence="1">
    <location>
        <begin position="20"/>
        <end position="38"/>
    </location>
</feature>
<proteinExistence type="predicted"/>
<sequence>MTATVAAAGGLPDTVTAGGALLIIAVMGGVTFLLRLLPFQAARIFRGSELFAMLGHTMPVGVLTVLVVFTITSLTEDTSRWPAVAAATAVTVVAQHVTRKPGVSIFTGTAVYMLLVNTIF</sequence>
<dbReference type="Proteomes" id="UP000664332">
    <property type="component" value="Unassembled WGS sequence"/>
</dbReference>
<accession>A0A939IY44</accession>
<keyword evidence="1" id="KW-0472">Membrane</keyword>